<gene>
    <name evidence="5" type="ORF">CUROG_09610</name>
</gene>
<feature type="binding site" evidence="2">
    <location>
        <begin position="226"/>
        <end position="233"/>
    </location>
    <ligand>
        <name>ATP</name>
        <dbReference type="ChEBI" id="CHEBI:30616"/>
    </ligand>
</feature>
<feature type="domain" description="Fido" evidence="4">
    <location>
        <begin position="136"/>
        <end position="285"/>
    </location>
</feature>
<feature type="coiled-coil region" evidence="3">
    <location>
        <begin position="283"/>
        <end position="321"/>
    </location>
</feature>
<dbReference type="Gene3D" id="1.10.3290.10">
    <property type="entry name" value="Fido-like domain"/>
    <property type="match status" value="1"/>
</dbReference>
<dbReference type="PANTHER" id="PTHR13504">
    <property type="entry name" value="FIDO DOMAIN-CONTAINING PROTEIN DDB_G0283145"/>
    <property type="match status" value="1"/>
</dbReference>
<dbReference type="Pfam" id="PF02661">
    <property type="entry name" value="Fic"/>
    <property type="match status" value="1"/>
</dbReference>
<keyword evidence="5" id="KW-0808">Transferase</keyword>
<feature type="binding site" evidence="2">
    <location>
        <begin position="263"/>
        <end position="264"/>
    </location>
    <ligand>
        <name>ATP</name>
        <dbReference type="ChEBI" id="CHEBI:30616"/>
    </ligand>
</feature>
<evidence type="ECO:0000256" key="1">
    <source>
        <dbReference type="PIRSR" id="PIRSR640198-1"/>
    </source>
</evidence>
<reference evidence="6" key="1">
    <citation type="submission" date="2019-10" db="EMBL/GenBank/DDBJ databases">
        <title>Complete genome sequence of Corynebacterium urogenitalis DSM 108747, isolated from the genital tract of a cow.</title>
        <authorList>
            <person name="Ruckert C."/>
            <person name="Ballas P."/>
            <person name="Wagener K."/>
            <person name="Drillich M."/>
            <person name="Kaempfer P."/>
            <person name="Busse H.-J."/>
            <person name="Ehling-Schulz M."/>
        </authorList>
    </citation>
    <scope>NUCLEOTIDE SEQUENCE [LARGE SCALE GENOMIC DNA]</scope>
    <source>
        <strain evidence="6">LMM 1652</strain>
    </source>
</reference>
<proteinExistence type="predicted"/>
<dbReference type="GO" id="GO:0005524">
    <property type="term" value="F:ATP binding"/>
    <property type="evidence" value="ECO:0007669"/>
    <property type="project" value="UniProtKB-KW"/>
</dbReference>
<dbReference type="SUPFAM" id="SSF140931">
    <property type="entry name" value="Fic-like"/>
    <property type="match status" value="1"/>
</dbReference>
<keyword evidence="5" id="KW-0548">Nucleotidyltransferase</keyword>
<organism evidence="5 6">
    <name type="scientific">Corynebacterium urogenitale</name>
    <dbReference type="NCBI Taxonomy" id="2487892"/>
    <lineage>
        <taxon>Bacteria</taxon>
        <taxon>Bacillati</taxon>
        <taxon>Actinomycetota</taxon>
        <taxon>Actinomycetes</taxon>
        <taxon>Mycobacteriales</taxon>
        <taxon>Corynebacteriaceae</taxon>
        <taxon>Corynebacterium</taxon>
    </lineage>
</organism>
<dbReference type="OrthoDB" id="9813719at2"/>
<dbReference type="InterPro" id="IPR040198">
    <property type="entry name" value="Fido_containing"/>
</dbReference>
<dbReference type="KEGG" id="cuo:CUROG_09610"/>
<dbReference type="GO" id="GO:0016779">
    <property type="term" value="F:nucleotidyltransferase activity"/>
    <property type="evidence" value="ECO:0007669"/>
    <property type="project" value="UniProtKB-KW"/>
</dbReference>
<dbReference type="EC" id="2.7.7.-" evidence="5"/>
<accession>A0A5J6Z8M1</accession>
<dbReference type="PROSITE" id="PS51459">
    <property type="entry name" value="FIDO"/>
    <property type="match status" value="1"/>
</dbReference>
<dbReference type="InterPro" id="IPR003812">
    <property type="entry name" value="Fido"/>
</dbReference>
<dbReference type="AlphaFoldDB" id="A0A5J6Z8M1"/>
<evidence type="ECO:0000256" key="2">
    <source>
        <dbReference type="PIRSR" id="PIRSR640198-2"/>
    </source>
</evidence>
<dbReference type="Proteomes" id="UP000326711">
    <property type="component" value="Chromosome"/>
</dbReference>
<feature type="active site" evidence="1">
    <location>
        <position position="222"/>
    </location>
</feature>
<evidence type="ECO:0000313" key="5">
    <source>
        <dbReference type="EMBL" id="QFQ03264.1"/>
    </source>
</evidence>
<name>A0A5J6Z8M1_9CORY</name>
<keyword evidence="3" id="KW-0175">Coiled coil</keyword>
<dbReference type="PANTHER" id="PTHR13504:SF40">
    <property type="entry name" value="FIDO DOMAIN-CONTAINING PROTEIN"/>
    <property type="match status" value="1"/>
</dbReference>
<evidence type="ECO:0000313" key="6">
    <source>
        <dbReference type="Proteomes" id="UP000326711"/>
    </source>
</evidence>
<dbReference type="InterPro" id="IPR036597">
    <property type="entry name" value="Fido-like_dom_sf"/>
</dbReference>
<keyword evidence="6" id="KW-1185">Reference proteome</keyword>
<evidence type="ECO:0000259" key="4">
    <source>
        <dbReference type="PROSITE" id="PS51459"/>
    </source>
</evidence>
<dbReference type="EMBL" id="CP045032">
    <property type="protein sequence ID" value="QFQ03264.1"/>
    <property type="molecule type" value="Genomic_DNA"/>
</dbReference>
<protein>
    <submittedName>
        <fullName evidence="5">Adenosine monophosphate-protein transferase SoFic</fullName>
        <ecNumber evidence="5">2.7.7.-</ecNumber>
    </submittedName>
</protein>
<keyword evidence="2" id="KW-0067">ATP-binding</keyword>
<sequence length="403" mass="45656">MGVVEKELEQRLSSPATIPYSYYVGGNQLFVVSHTGLQGQLEAIWRREIAIEKLWGQLPGAAQSHYLFTLLVEEIRSSNEIENIHSTRQEITDALESAQKPAGKKLSKGRSRFQEMTRTYSILFDNQMVAGEAFPQTLKEVRELYDRLLGEEIGVQDQLDGDLFRAGPVHIWGGDKKPIHSGVVGESEINGRLNAMLEANRDSTALHLVGALVGHFMLEHTHPFYDGNGRFGRFLLALRLKSLLSAPTAISLSAEMMRQKNKYYKAFKQLEDPMYKAEATFFVTDLLDMLANAQEQLEESLLEKRQSLQQLLNRIAEIRQHESVGFSEYQLQIFFLLGQVALFGPRSGVKLEEVSKFLEKSKQTTRRELGSLVDAGYLEELNKKPLVFALSIKGRELLMFDED</sequence>
<keyword evidence="2" id="KW-0547">Nucleotide-binding</keyword>
<evidence type="ECO:0000256" key="3">
    <source>
        <dbReference type="SAM" id="Coils"/>
    </source>
</evidence>